<dbReference type="InterPro" id="IPR009057">
    <property type="entry name" value="Homeodomain-like_sf"/>
</dbReference>
<keyword evidence="4" id="KW-0804">Transcription</keyword>
<dbReference type="InterPro" id="IPR023772">
    <property type="entry name" value="DNA-bd_HTH_TetR-type_CS"/>
</dbReference>
<evidence type="ECO:0000256" key="4">
    <source>
        <dbReference type="ARBA" id="ARBA00023163"/>
    </source>
</evidence>
<dbReference type="InterPro" id="IPR001647">
    <property type="entry name" value="HTH_TetR"/>
</dbReference>
<sequence length="207" mass="23484">MSENPRSMPAKTRRRQLIKATIKCIAKNGLSGTTMADVTSKAGLSLGIVNLHFETKEKLLIETLRFITDEYRNGLDKIFFNDKLSVEEKIIAHVSFDFSRAITDRDKLAVWFAFWGETKSRPTYMSICADYIDEIAKNLTSLFSTLKKEGNYTLVDPELVCICYTALSDGLWLDLLLTPKGWDADDAKAVAMHYLATQFPNNFSHIR</sequence>
<dbReference type="PROSITE" id="PS50977">
    <property type="entry name" value="HTH_TETR_2"/>
    <property type="match status" value="1"/>
</dbReference>
<dbReference type="InterPro" id="IPR036271">
    <property type="entry name" value="Tet_transcr_reg_TetR-rel_C_sf"/>
</dbReference>
<dbReference type="PROSITE" id="PS01081">
    <property type="entry name" value="HTH_TETR_1"/>
    <property type="match status" value="1"/>
</dbReference>
<evidence type="ECO:0000256" key="3">
    <source>
        <dbReference type="ARBA" id="ARBA00023125"/>
    </source>
</evidence>
<dbReference type="Gene3D" id="1.10.357.10">
    <property type="entry name" value="Tetracycline Repressor, domain 2"/>
    <property type="match status" value="1"/>
</dbReference>
<accession>A0A520LLV0</accession>
<evidence type="ECO:0000256" key="1">
    <source>
        <dbReference type="ARBA" id="ARBA00022491"/>
    </source>
</evidence>
<dbReference type="SUPFAM" id="SSF48498">
    <property type="entry name" value="Tetracyclin repressor-like, C-terminal domain"/>
    <property type="match status" value="1"/>
</dbReference>
<evidence type="ECO:0000256" key="2">
    <source>
        <dbReference type="ARBA" id="ARBA00023015"/>
    </source>
</evidence>
<name>A0A520LLV0_9GAMM</name>
<reference evidence="7 8" key="1">
    <citation type="submission" date="2019-02" db="EMBL/GenBank/DDBJ databases">
        <title>Prokaryotic population dynamics and viral predation in marine succession experiment using metagenomics: the confinement effect.</title>
        <authorList>
            <person name="Haro-Moreno J.M."/>
            <person name="Rodriguez-Valera F."/>
            <person name="Lopez-Perez M."/>
        </authorList>
    </citation>
    <scope>NUCLEOTIDE SEQUENCE [LARGE SCALE GENOMIC DNA]</scope>
    <source>
        <strain evidence="7">MED-G169</strain>
    </source>
</reference>
<proteinExistence type="predicted"/>
<dbReference type="GO" id="GO:0000976">
    <property type="term" value="F:transcription cis-regulatory region binding"/>
    <property type="evidence" value="ECO:0007669"/>
    <property type="project" value="TreeGrafter"/>
</dbReference>
<evidence type="ECO:0000259" key="6">
    <source>
        <dbReference type="PROSITE" id="PS50977"/>
    </source>
</evidence>
<dbReference type="SUPFAM" id="SSF46689">
    <property type="entry name" value="Homeodomain-like"/>
    <property type="match status" value="1"/>
</dbReference>
<dbReference type="GO" id="GO:0003700">
    <property type="term" value="F:DNA-binding transcription factor activity"/>
    <property type="evidence" value="ECO:0007669"/>
    <property type="project" value="TreeGrafter"/>
</dbReference>
<feature type="domain" description="HTH tetR-type" evidence="6">
    <location>
        <begin position="11"/>
        <end position="71"/>
    </location>
</feature>
<comment type="caution">
    <text evidence="7">The sequence shown here is derived from an EMBL/GenBank/DDBJ whole genome shotgun (WGS) entry which is preliminary data.</text>
</comment>
<keyword evidence="2" id="KW-0805">Transcription regulation</keyword>
<dbReference type="PANTHER" id="PTHR30055:SF228">
    <property type="entry name" value="TRANSCRIPTIONAL REGULATOR-RELATED"/>
    <property type="match status" value="1"/>
</dbReference>
<dbReference type="Proteomes" id="UP000318148">
    <property type="component" value="Unassembled WGS sequence"/>
</dbReference>
<feature type="DNA-binding region" description="H-T-H motif" evidence="5">
    <location>
        <begin position="34"/>
        <end position="53"/>
    </location>
</feature>
<protein>
    <submittedName>
        <fullName evidence="7">TetR family transcriptional regulator</fullName>
    </submittedName>
</protein>
<dbReference type="AlphaFoldDB" id="A0A520LLV0"/>
<evidence type="ECO:0000313" key="7">
    <source>
        <dbReference type="EMBL" id="RZO06590.1"/>
    </source>
</evidence>
<keyword evidence="1" id="KW-0678">Repressor</keyword>
<dbReference type="PANTHER" id="PTHR30055">
    <property type="entry name" value="HTH-TYPE TRANSCRIPTIONAL REGULATOR RUTR"/>
    <property type="match status" value="1"/>
</dbReference>
<keyword evidence="3 5" id="KW-0238">DNA-binding</keyword>
<dbReference type="Pfam" id="PF13977">
    <property type="entry name" value="TetR_C_6"/>
    <property type="match status" value="1"/>
</dbReference>
<dbReference type="Pfam" id="PF00440">
    <property type="entry name" value="TetR_N"/>
    <property type="match status" value="1"/>
</dbReference>
<gene>
    <name evidence="7" type="ORF">EVB02_02460</name>
</gene>
<dbReference type="InterPro" id="IPR039538">
    <property type="entry name" value="BetI_C"/>
</dbReference>
<evidence type="ECO:0000313" key="8">
    <source>
        <dbReference type="Proteomes" id="UP000318148"/>
    </source>
</evidence>
<dbReference type="EMBL" id="SHBO01000023">
    <property type="protein sequence ID" value="RZO06590.1"/>
    <property type="molecule type" value="Genomic_DNA"/>
</dbReference>
<organism evidence="7 8">
    <name type="scientific">SAR92 clade bacterium</name>
    <dbReference type="NCBI Taxonomy" id="2315479"/>
    <lineage>
        <taxon>Bacteria</taxon>
        <taxon>Pseudomonadati</taxon>
        <taxon>Pseudomonadota</taxon>
        <taxon>Gammaproteobacteria</taxon>
        <taxon>Cellvibrionales</taxon>
        <taxon>Porticoccaceae</taxon>
        <taxon>SAR92 clade</taxon>
    </lineage>
</organism>
<dbReference type="InterPro" id="IPR050109">
    <property type="entry name" value="HTH-type_TetR-like_transc_reg"/>
</dbReference>
<evidence type="ECO:0000256" key="5">
    <source>
        <dbReference type="PROSITE-ProRule" id="PRU00335"/>
    </source>
</evidence>